<dbReference type="Gene3D" id="3.30.40.10">
    <property type="entry name" value="Zinc/RING finger domain, C3HC4 (zinc finger)"/>
    <property type="match status" value="1"/>
</dbReference>
<dbReference type="Proteomes" id="UP001367676">
    <property type="component" value="Unassembled WGS sequence"/>
</dbReference>
<dbReference type="PANTHER" id="PTHR47820:SF3">
    <property type="entry name" value="OS07G0499800 PROTEIN"/>
    <property type="match status" value="1"/>
</dbReference>
<gene>
    <name evidence="6" type="ORF">V9T40_004856</name>
</gene>
<keyword evidence="1 3" id="KW-0479">Metal-binding</keyword>
<feature type="domain" description="RING-type" evidence="5">
    <location>
        <begin position="202"/>
        <end position="243"/>
    </location>
</feature>
<evidence type="ECO:0000313" key="7">
    <source>
        <dbReference type="Proteomes" id="UP001367676"/>
    </source>
</evidence>
<feature type="coiled-coil region" evidence="4">
    <location>
        <begin position="126"/>
        <end position="153"/>
    </location>
</feature>
<keyword evidence="2" id="KW-0862">Zinc</keyword>
<dbReference type="Pfam" id="PF13920">
    <property type="entry name" value="zf-C3HC4_3"/>
    <property type="match status" value="1"/>
</dbReference>
<dbReference type="EMBL" id="JBBCAQ010000032">
    <property type="protein sequence ID" value="KAK7583893.1"/>
    <property type="molecule type" value="Genomic_DNA"/>
</dbReference>
<evidence type="ECO:0000259" key="5">
    <source>
        <dbReference type="PROSITE" id="PS50089"/>
    </source>
</evidence>
<sequence length="255" mass="28945">MIFQTVAAQSVTEFTILNGRVTVTRAANDARNDVNVTIVANGRRNELRSVNDLKDNIHDATDNLLMSRRKLHRLKDEFKRVKEEVNKDKNKLLQATVQLCRAVHDLHVPQLYSLNEEETDILRYDLHLAEAEILAARRRMQEADDDLNLMTAQPASSVSGTQINEEVLNFSNNVIRNYHSAQLNNATAQKTNRIHADLPNKCSVCLENSVNAVLYKCGHMCTCYNCAVRLHLSPDNKKCPVCRTEITDVIRTYLS</sequence>
<proteinExistence type="predicted"/>
<dbReference type="SUPFAM" id="SSF57850">
    <property type="entry name" value="RING/U-box"/>
    <property type="match status" value="1"/>
</dbReference>
<evidence type="ECO:0000256" key="3">
    <source>
        <dbReference type="PROSITE-ProRule" id="PRU00175"/>
    </source>
</evidence>
<evidence type="ECO:0000256" key="2">
    <source>
        <dbReference type="ARBA" id="ARBA00022833"/>
    </source>
</evidence>
<organism evidence="6 7">
    <name type="scientific">Parthenolecanium corni</name>
    <dbReference type="NCBI Taxonomy" id="536013"/>
    <lineage>
        <taxon>Eukaryota</taxon>
        <taxon>Metazoa</taxon>
        <taxon>Ecdysozoa</taxon>
        <taxon>Arthropoda</taxon>
        <taxon>Hexapoda</taxon>
        <taxon>Insecta</taxon>
        <taxon>Pterygota</taxon>
        <taxon>Neoptera</taxon>
        <taxon>Paraneoptera</taxon>
        <taxon>Hemiptera</taxon>
        <taxon>Sternorrhyncha</taxon>
        <taxon>Coccoidea</taxon>
        <taxon>Coccidae</taxon>
        <taxon>Parthenolecanium</taxon>
    </lineage>
</organism>
<reference evidence="6 7" key="1">
    <citation type="submission" date="2024-03" db="EMBL/GenBank/DDBJ databases">
        <title>Adaptation during the transition from Ophiocordyceps entomopathogen to insect associate is accompanied by gene loss and intensified selection.</title>
        <authorList>
            <person name="Ward C.M."/>
            <person name="Onetto C.A."/>
            <person name="Borneman A.R."/>
        </authorList>
    </citation>
    <scope>NUCLEOTIDE SEQUENCE [LARGE SCALE GENOMIC DNA]</scope>
    <source>
        <strain evidence="6">AWRI1</strain>
        <tissue evidence="6">Single Adult Female</tissue>
    </source>
</reference>
<evidence type="ECO:0000256" key="4">
    <source>
        <dbReference type="SAM" id="Coils"/>
    </source>
</evidence>
<protein>
    <recommendedName>
        <fullName evidence="5">RING-type domain-containing protein</fullName>
    </recommendedName>
</protein>
<comment type="caution">
    <text evidence="6">The sequence shown here is derived from an EMBL/GenBank/DDBJ whole genome shotgun (WGS) entry which is preliminary data.</text>
</comment>
<keyword evidence="1 3" id="KW-0863">Zinc-finger</keyword>
<dbReference type="SMART" id="SM00184">
    <property type="entry name" value="RING"/>
    <property type="match status" value="1"/>
</dbReference>
<dbReference type="AlphaFoldDB" id="A0AAN9Y3N9"/>
<evidence type="ECO:0000256" key="1">
    <source>
        <dbReference type="ARBA" id="ARBA00022771"/>
    </source>
</evidence>
<evidence type="ECO:0000313" key="6">
    <source>
        <dbReference type="EMBL" id="KAK7583893.1"/>
    </source>
</evidence>
<dbReference type="GO" id="GO:0008270">
    <property type="term" value="F:zinc ion binding"/>
    <property type="evidence" value="ECO:0007669"/>
    <property type="project" value="UniProtKB-KW"/>
</dbReference>
<feature type="coiled-coil region" evidence="4">
    <location>
        <begin position="57"/>
        <end position="95"/>
    </location>
</feature>
<dbReference type="PANTHER" id="PTHR47820">
    <property type="entry name" value="BNAC05G24000D PROTEIN"/>
    <property type="match status" value="1"/>
</dbReference>
<accession>A0AAN9Y3N9</accession>
<keyword evidence="7" id="KW-1185">Reference proteome</keyword>
<dbReference type="InterPro" id="IPR013083">
    <property type="entry name" value="Znf_RING/FYVE/PHD"/>
</dbReference>
<keyword evidence="4" id="KW-0175">Coiled coil</keyword>
<name>A0AAN9Y3N9_9HEMI</name>
<dbReference type="InterPro" id="IPR001841">
    <property type="entry name" value="Znf_RING"/>
</dbReference>
<dbReference type="CDD" id="cd16647">
    <property type="entry name" value="mRING-HC-C3HC5_NEU1"/>
    <property type="match status" value="1"/>
</dbReference>
<dbReference type="PROSITE" id="PS50089">
    <property type="entry name" value="ZF_RING_2"/>
    <property type="match status" value="1"/>
</dbReference>